<dbReference type="Pfam" id="PF20990">
    <property type="entry name" value="DUF2207_C"/>
    <property type="match status" value="1"/>
</dbReference>
<feature type="compositionally biased region" description="Gly residues" evidence="1">
    <location>
        <begin position="84"/>
        <end position="110"/>
    </location>
</feature>
<evidence type="ECO:0000259" key="2">
    <source>
        <dbReference type="Pfam" id="PF20990"/>
    </source>
</evidence>
<feature type="compositionally biased region" description="Polar residues" evidence="1">
    <location>
        <begin position="72"/>
        <end position="83"/>
    </location>
</feature>
<sequence>MLKEIGKFDKKELSEVKIWDRILAYAVIFGQAKKVAQYLRSNLSEDQIKATSPLLFGFYYYPLWDIDSNISSQSVPSPTSGPGNWSGGGGGFSSGGGFSGGGGGGGGGAF</sequence>
<feature type="domain" description="Predicted membrane protein YciQ-like C-terminal" evidence="2">
    <location>
        <begin position="1"/>
        <end position="39"/>
    </location>
</feature>
<evidence type="ECO:0000313" key="3">
    <source>
        <dbReference type="EMBL" id="KGO23341.1"/>
    </source>
</evidence>
<reference evidence="3 4" key="1">
    <citation type="journal article" date="2014" name="Antonie Van Leeuwenhoek">
        <title>Oenococcus alcoholitolerans sp. nov., a lactic acid bacteria isolated from cachaca and ethanol fermentation processes.</title>
        <authorList>
            <person name="Badotti F."/>
            <person name="Moreira A.P."/>
            <person name="Tonon L.A."/>
            <person name="de Lucena B.T."/>
            <person name="Gomes Fde C."/>
            <person name="Kruger R."/>
            <person name="Thompson C.C."/>
            <person name="de Morais M.A.Jr."/>
            <person name="Rosa C.A."/>
            <person name="Thompson F.L."/>
        </authorList>
    </citation>
    <scope>NUCLEOTIDE SEQUENCE [LARGE SCALE GENOMIC DNA]</scope>
    <source>
        <strain evidence="3 4">UFRJ-M7.2.18</strain>
    </source>
</reference>
<evidence type="ECO:0000256" key="1">
    <source>
        <dbReference type="SAM" id="MobiDB-lite"/>
    </source>
</evidence>
<accession>A0ABR4XP32</accession>
<dbReference type="InterPro" id="IPR048389">
    <property type="entry name" value="YciQ-like_C"/>
</dbReference>
<proteinExistence type="predicted"/>
<keyword evidence="4" id="KW-1185">Reference proteome</keyword>
<gene>
    <name evidence="3" type="ORF">Q757_08765</name>
</gene>
<protein>
    <recommendedName>
        <fullName evidence="2">Predicted membrane protein YciQ-like C-terminal domain-containing protein</fullName>
    </recommendedName>
</protein>
<feature type="region of interest" description="Disordered" evidence="1">
    <location>
        <begin position="72"/>
        <end position="110"/>
    </location>
</feature>
<comment type="caution">
    <text evidence="3">The sequence shown here is derived from an EMBL/GenBank/DDBJ whole genome shotgun (WGS) entry which is preliminary data.</text>
</comment>
<dbReference type="EMBL" id="AXCV01000504">
    <property type="protein sequence ID" value="KGO23341.1"/>
    <property type="molecule type" value="Genomic_DNA"/>
</dbReference>
<dbReference type="Proteomes" id="UP000030023">
    <property type="component" value="Unassembled WGS sequence"/>
</dbReference>
<evidence type="ECO:0000313" key="4">
    <source>
        <dbReference type="Proteomes" id="UP000030023"/>
    </source>
</evidence>
<name>A0ABR4XP32_9LACO</name>
<organism evidence="3 4">
    <name type="scientific">Oenococcus alcoholitolerans</name>
    <dbReference type="NCBI Taxonomy" id="931074"/>
    <lineage>
        <taxon>Bacteria</taxon>
        <taxon>Bacillati</taxon>
        <taxon>Bacillota</taxon>
        <taxon>Bacilli</taxon>
        <taxon>Lactobacillales</taxon>
        <taxon>Lactobacillaceae</taxon>
        <taxon>Oenococcus</taxon>
    </lineage>
</organism>